<dbReference type="PANTHER" id="PTHR33048:SF166">
    <property type="entry name" value="PTH11-LIKE INTEGRAL MEMBRANE PROTEIN"/>
    <property type="match status" value="1"/>
</dbReference>
<evidence type="ECO:0000256" key="6">
    <source>
        <dbReference type="SAM" id="Phobius"/>
    </source>
</evidence>
<evidence type="ECO:0000256" key="2">
    <source>
        <dbReference type="ARBA" id="ARBA00022692"/>
    </source>
</evidence>
<organism evidence="8 9">
    <name type="scientific">Ascosphaera apis ARSEF 7405</name>
    <dbReference type="NCBI Taxonomy" id="392613"/>
    <lineage>
        <taxon>Eukaryota</taxon>
        <taxon>Fungi</taxon>
        <taxon>Dikarya</taxon>
        <taxon>Ascomycota</taxon>
        <taxon>Pezizomycotina</taxon>
        <taxon>Eurotiomycetes</taxon>
        <taxon>Eurotiomycetidae</taxon>
        <taxon>Onygenales</taxon>
        <taxon>Ascosphaeraceae</taxon>
        <taxon>Ascosphaera</taxon>
    </lineage>
</organism>
<name>A0A167ZH44_9EURO</name>
<keyword evidence="4 6" id="KW-0472">Membrane</keyword>
<sequence length="339" mass="38340">MKPDERSAVVGYIFAGITVAIITSRLILRKIRRQAWNLSDFFCQASGLVILALIPVVTLEIRCGSVNSSPPGIEDELTAEEVRRRIIGSKLTLVSRSLYATFLWLQKCSILSLKERIIDALPSALSYYLIWATWVMLAATFVAVQVTIFSGCHPFHEYWTTLTPQSYSHCGYARDQLYVLVCLNLFADMVLLCLPMPWLFRVDRTIGEKITIVALFVAHLVMIPVAILRLPFAPERTLQHRRLTMSYIEGFLECLIANGSIIYSLLRSNRFSTGFTNISQVSTIGVDYDRPSYEVPPDEAAQKGFPNLNNKIMRVGKFNAELEERFGRHSIHQRSGSEP</sequence>
<feature type="transmembrane region" description="Helical" evidence="6">
    <location>
        <begin position="212"/>
        <end position="232"/>
    </location>
</feature>
<protein>
    <recommendedName>
        <fullName evidence="7">Rhodopsin domain-containing protein</fullName>
    </recommendedName>
</protein>
<reference evidence="8 9" key="1">
    <citation type="journal article" date="2016" name="Genome Biol. Evol.">
        <title>Divergent and convergent evolution of fungal pathogenicity.</title>
        <authorList>
            <person name="Shang Y."/>
            <person name="Xiao G."/>
            <person name="Zheng P."/>
            <person name="Cen K."/>
            <person name="Zhan S."/>
            <person name="Wang C."/>
        </authorList>
    </citation>
    <scope>NUCLEOTIDE SEQUENCE [LARGE SCALE GENOMIC DNA]</scope>
    <source>
        <strain evidence="8 9">ARSEF 7405</strain>
    </source>
</reference>
<evidence type="ECO:0000313" key="8">
    <source>
        <dbReference type="EMBL" id="KZZ92651.1"/>
    </source>
</evidence>
<dbReference type="VEuPathDB" id="FungiDB:AAP_02732"/>
<comment type="similarity">
    <text evidence="5">Belongs to the SAT4 family.</text>
</comment>
<dbReference type="InterPro" id="IPR052337">
    <property type="entry name" value="SAT4-like"/>
</dbReference>
<evidence type="ECO:0000259" key="7">
    <source>
        <dbReference type="Pfam" id="PF20684"/>
    </source>
</evidence>
<comment type="subcellular location">
    <subcellularLocation>
        <location evidence="1">Membrane</location>
        <topology evidence="1">Multi-pass membrane protein</topology>
    </subcellularLocation>
</comment>
<dbReference type="GO" id="GO:0016020">
    <property type="term" value="C:membrane"/>
    <property type="evidence" value="ECO:0007669"/>
    <property type="project" value="UniProtKB-SubCell"/>
</dbReference>
<dbReference type="EMBL" id="AZGZ01000010">
    <property type="protein sequence ID" value="KZZ92651.1"/>
    <property type="molecule type" value="Genomic_DNA"/>
</dbReference>
<keyword evidence="3 6" id="KW-1133">Transmembrane helix</keyword>
<comment type="caution">
    <text evidence="8">The sequence shown here is derived from an EMBL/GenBank/DDBJ whole genome shotgun (WGS) entry which is preliminary data.</text>
</comment>
<feature type="transmembrane region" description="Helical" evidence="6">
    <location>
        <begin position="177"/>
        <end position="200"/>
    </location>
</feature>
<feature type="transmembrane region" description="Helical" evidence="6">
    <location>
        <begin position="125"/>
        <end position="149"/>
    </location>
</feature>
<dbReference type="InterPro" id="IPR049326">
    <property type="entry name" value="Rhodopsin_dom_fungi"/>
</dbReference>
<feature type="domain" description="Rhodopsin" evidence="7">
    <location>
        <begin position="25"/>
        <end position="234"/>
    </location>
</feature>
<evidence type="ECO:0000256" key="5">
    <source>
        <dbReference type="ARBA" id="ARBA00038359"/>
    </source>
</evidence>
<dbReference type="Proteomes" id="UP000242877">
    <property type="component" value="Unassembled WGS sequence"/>
</dbReference>
<feature type="transmembrane region" description="Helical" evidence="6">
    <location>
        <begin position="40"/>
        <end position="61"/>
    </location>
</feature>
<accession>A0A167ZH44</accession>
<evidence type="ECO:0000313" key="9">
    <source>
        <dbReference type="Proteomes" id="UP000242877"/>
    </source>
</evidence>
<evidence type="ECO:0000256" key="3">
    <source>
        <dbReference type="ARBA" id="ARBA00022989"/>
    </source>
</evidence>
<keyword evidence="9" id="KW-1185">Reference proteome</keyword>
<keyword evidence="2 6" id="KW-0812">Transmembrane</keyword>
<dbReference type="OrthoDB" id="4207065at2759"/>
<evidence type="ECO:0000256" key="4">
    <source>
        <dbReference type="ARBA" id="ARBA00023136"/>
    </source>
</evidence>
<dbReference type="AlphaFoldDB" id="A0A167ZH44"/>
<feature type="transmembrane region" description="Helical" evidence="6">
    <location>
        <begin position="6"/>
        <end position="28"/>
    </location>
</feature>
<gene>
    <name evidence="8" type="ORF">AAP_02732</name>
</gene>
<evidence type="ECO:0000256" key="1">
    <source>
        <dbReference type="ARBA" id="ARBA00004141"/>
    </source>
</evidence>
<dbReference type="Pfam" id="PF20684">
    <property type="entry name" value="Fung_rhodopsin"/>
    <property type="match status" value="1"/>
</dbReference>
<proteinExistence type="inferred from homology"/>
<dbReference type="PANTHER" id="PTHR33048">
    <property type="entry name" value="PTH11-LIKE INTEGRAL MEMBRANE PROTEIN (AFU_ORTHOLOGUE AFUA_5G11245)"/>
    <property type="match status" value="1"/>
</dbReference>